<evidence type="ECO:0000256" key="4">
    <source>
        <dbReference type="ARBA" id="ARBA00022840"/>
    </source>
</evidence>
<reference evidence="10" key="1">
    <citation type="submission" date="2021-04" db="EMBL/GenBank/DDBJ databases">
        <authorList>
            <person name="Postec A."/>
        </authorList>
    </citation>
    <scope>NUCLEOTIDE SEQUENCE</scope>
    <source>
        <strain evidence="10">F1F22</strain>
    </source>
</reference>
<gene>
    <name evidence="7" type="primary">gltX</name>
    <name evidence="10" type="ORF">KDW03_08780</name>
</gene>
<dbReference type="PANTHER" id="PTHR43311:SF2">
    <property type="entry name" value="GLUTAMATE--TRNA LIGASE, MITOCHONDRIAL-RELATED"/>
    <property type="match status" value="1"/>
</dbReference>
<dbReference type="SUPFAM" id="SSF48163">
    <property type="entry name" value="An anticodon-binding domain of class I aminoacyl-tRNA synthetases"/>
    <property type="match status" value="1"/>
</dbReference>
<evidence type="ECO:0000256" key="5">
    <source>
        <dbReference type="ARBA" id="ARBA00022917"/>
    </source>
</evidence>
<dbReference type="GO" id="GO:0006424">
    <property type="term" value="P:glutamyl-tRNA aminoacylation"/>
    <property type="evidence" value="ECO:0007669"/>
    <property type="project" value="UniProtKB-UniRule"/>
</dbReference>
<feature type="domain" description="Aminoacyl-tRNA synthetase class I anticodon-binding" evidence="9">
    <location>
        <begin position="331"/>
        <end position="480"/>
    </location>
</feature>
<evidence type="ECO:0000256" key="3">
    <source>
        <dbReference type="ARBA" id="ARBA00022741"/>
    </source>
</evidence>
<dbReference type="InterPro" id="IPR008925">
    <property type="entry name" value="aa_tRNA-synth_I_cd-bd_sf"/>
</dbReference>
<dbReference type="Pfam" id="PF00749">
    <property type="entry name" value="tRNA-synt_1c"/>
    <property type="match status" value="1"/>
</dbReference>
<dbReference type="PANTHER" id="PTHR43311">
    <property type="entry name" value="GLUTAMATE--TRNA LIGASE"/>
    <property type="match status" value="1"/>
</dbReference>
<reference evidence="10" key="2">
    <citation type="submission" date="2022-06" db="EMBL/GenBank/DDBJ databases">
        <title>Thermospira aquatica gen. nov., sp. nov.</title>
        <authorList>
            <person name="Ben Ali Gam Z."/>
            <person name="Labat M."/>
        </authorList>
    </citation>
    <scope>NUCLEOTIDE SEQUENCE</scope>
    <source>
        <strain evidence="10">F1F22</strain>
    </source>
</reference>
<feature type="domain" description="Glutamyl/glutaminyl-tRNA synthetase class Ib catalytic" evidence="8">
    <location>
        <begin position="1"/>
        <end position="317"/>
    </location>
</feature>
<proteinExistence type="inferred from homology"/>
<keyword evidence="4 7" id="KW-0067">ATP-binding</keyword>
<keyword evidence="2 7" id="KW-0436">Ligase</keyword>
<dbReference type="RefSeq" id="WP_271434710.1">
    <property type="nucleotide sequence ID" value="NZ_CP073355.1"/>
</dbReference>
<keyword evidence="7" id="KW-0963">Cytoplasm</keyword>
<feature type="binding site" evidence="7">
    <location>
        <position position="251"/>
    </location>
    <ligand>
        <name>ATP</name>
        <dbReference type="ChEBI" id="CHEBI:30616"/>
    </ligand>
</feature>
<dbReference type="InterPro" id="IPR033910">
    <property type="entry name" value="GluRS_core"/>
</dbReference>
<dbReference type="EC" id="6.1.1.17" evidence="7"/>
<comment type="similarity">
    <text evidence="1 7">Belongs to the class-I aminoacyl-tRNA synthetase family. Glutamate--tRNA ligase type 1 subfamily.</text>
</comment>
<feature type="short sequence motif" description="'KMSKS' region" evidence="7">
    <location>
        <begin position="248"/>
        <end position="252"/>
    </location>
</feature>
<dbReference type="PROSITE" id="PS00178">
    <property type="entry name" value="AA_TRNA_LIGASE_I"/>
    <property type="match status" value="1"/>
</dbReference>
<dbReference type="GO" id="GO:0000049">
    <property type="term" value="F:tRNA binding"/>
    <property type="evidence" value="ECO:0007669"/>
    <property type="project" value="InterPro"/>
</dbReference>
<dbReference type="PRINTS" id="PR00987">
    <property type="entry name" value="TRNASYNTHGLU"/>
</dbReference>
<evidence type="ECO:0000256" key="2">
    <source>
        <dbReference type="ARBA" id="ARBA00022598"/>
    </source>
</evidence>
<dbReference type="InterPro" id="IPR004527">
    <property type="entry name" value="Glu-tRNA-ligase_bac/mito"/>
</dbReference>
<evidence type="ECO:0000256" key="1">
    <source>
        <dbReference type="ARBA" id="ARBA00007894"/>
    </source>
</evidence>
<dbReference type="InterPro" id="IPR049940">
    <property type="entry name" value="GluQ/Sye"/>
</dbReference>
<dbReference type="Proteomes" id="UP001056539">
    <property type="component" value="Chromosome"/>
</dbReference>
<keyword evidence="6 7" id="KW-0030">Aminoacyl-tRNA synthetase</keyword>
<comment type="subcellular location">
    <subcellularLocation>
        <location evidence="7">Cytoplasm</location>
    </subcellularLocation>
</comment>
<dbReference type="NCBIfam" id="TIGR00464">
    <property type="entry name" value="gltX_bact"/>
    <property type="match status" value="1"/>
</dbReference>
<dbReference type="KEGG" id="taqu:KDW03_08780"/>
<dbReference type="InterPro" id="IPR020751">
    <property type="entry name" value="aa-tRNA-synth_I_codon-bd_sub2"/>
</dbReference>
<dbReference type="InterPro" id="IPR000924">
    <property type="entry name" value="Glu/Gln-tRNA-synth"/>
</dbReference>
<evidence type="ECO:0000313" key="11">
    <source>
        <dbReference type="Proteomes" id="UP001056539"/>
    </source>
</evidence>
<dbReference type="GO" id="GO:0008270">
    <property type="term" value="F:zinc ion binding"/>
    <property type="evidence" value="ECO:0007669"/>
    <property type="project" value="InterPro"/>
</dbReference>
<dbReference type="GO" id="GO:0005829">
    <property type="term" value="C:cytosol"/>
    <property type="evidence" value="ECO:0007669"/>
    <property type="project" value="TreeGrafter"/>
</dbReference>
<comment type="function">
    <text evidence="7">Catalyzes the attachment of glutamate to tRNA(Glu) in a two-step reaction: glutamate is first activated by ATP to form Glu-AMP and then transferred to the acceptor end of tRNA(Glu).</text>
</comment>
<dbReference type="FunFam" id="3.40.50.620:FF:000045">
    <property type="entry name" value="Glutamate--tRNA ligase, mitochondrial"/>
    <property type="match status" value="1"/>
</dbReference>
<evidence type="ECO:0000259" key="9">
    <source>
        <dbReference type="Pfam" id="PF19269"/>
    </source>
</evidence>
<feature type="short sequence motif" description="'HIGH' region" evidence="7">
    <location>
        <begin position="8"/>
        <end position="18"/>
    </location>
</feature>
<dbReference type="Gene3D" id="1.10.10.350">
    <property type="match status" value="1"/>
</dbReference>
<keyword evidence="5 7" id="KW-0648">Protein biosynthesis</keyword>
<evidence type="ECO:0000259" key="8">
    <source>
        <dbReference type="Pfam" id="PF00749"/>
    </source>
</evidence>
<keyword evidence="3 7" id="KW-0547">Nucleotide-binding</keyword>
<dbReference type="HAMAP" id="MF_00022">
    <property type="entry name" value="Glu_tRNA_synth_type1"/>
    <property type="match status" value="1"/>
</dbReference>
<evidence type="ECO:0000256" key="7">
    <source>
        <dbReference type="HAMAP-Rule" id="MF_00022"/>
    </source>
</evidence>
<protein>
    <recommendedName>
        <fullName evidence="7">Glutamate--tRNA ligase</fullName>
        <ecNumber evidence="7">6.1.1.17</ecNumber>
    </recommendedName>
    <alternativeName>
        <fullName evidence="7">Glutamyl-tRNA synthetase</fullName>
        <shortName evidence="7">GluRS</shortName>
    </alternativeName>
</protein>
<dbReference type="EMBL" id="CP073355">
    <property type="protein sequence ID" value="URA09576.1"/>
    <property type="molecule type" value="Genomic_DNA"/>
</dbReference>
<comment type="subunit">
    <text evidence="7">Monomer.</text>
</comment>
<dbReference type="Gene3D" id="3.40.50.620">
    <property type="entry name" value="HUPs"/>
    <property type="match status" value="1"/>
</dbReference>
<dbReference type="CDD" id="cd00808">
    <property type="entry name" value="GluRS_core"/>
    <property type="match status" value="1"/>
</dbReference>
<sequence length="488" mass="56225">MVRTRFAPSPTGQIHVGNVRTALFAYLYAKKHGGQFVLRIEDTDLERSEEIYTQKLMEDLHWLGLSWDEGPDVGGPYGPYTQSERLSIYQEYAQKLIDEGRAYYCYCTPEEIEASKQKLLAEGKPPHYDGRCRYLTASQRRAFEAEGRKPVIRFVAYDQEYILQDVVKGEVHFPRGMVGDFVIIRSNGLPVYNYAVVIDDYLMKITHVLRGDDHLSNTVRQLMIYQALGATPPVFGHMALVLGPDKQKLSKRHGVTSVDEFRRLGYLPEALLNYLALLGWSSPDGRELLSKDELVELFDLDRLSSSPAVFDYDKLHWISKHYIIQMPLEKLYREAIPFFVETGWVTEEELQDPAKQNFFMGVLDLIRGYCSRLSDIKNHLVYFLREDFPIEAEAEPFLKLETTPKVLQAFYEKLQAETRDVDELVFREMAMEMMKELGVKGKNFFLPLRIAITGRVSGPEIYFILPLIGKQKALARVENLLQRLQAGH</sequence>
<dbReference type="InterPro" id="IPR014729">
    <property type="entry name" value="Rossmann-like_a/b/a_fold"/>
</dbReference>
<dbReference type="InterPro" id="IPR045462">
    <property type="entry name" value="aa-tRNA-synth_I_cd-bd"/>
</dbReference>
<evidence type="ECO:0000256" key="6">
    <source>
        <dbReference type="ARBA" id="ARBA00023146"/>
    </source>
</evidence>
<dbReference type="Pfam" id="PF19269">
    <property type="entry name" value="Anticodon_2"/>
    <property type="match status" value="1"/>
</dbReference>
<dbReference type="SUPFAM" id="SSF52374">
    <property type="entry name" value="Nucleotidylyl transferase"/>
    <property type="match status" value="1"/>
</dbReference>
<dbReference type="AlphaFoldDB" id="A0AAX3BBC6"/>
<comment type="caution">
    <text evidence="7">Lacks conserved residue(s) required for the propagation of feature annotation.</text>
</comment>
<dbReference type="InterPro" id="IPR020058">
    <property type="entry name" value="Glu/Gln-tRNA-synth_Ib_cat-dom"/>
</dbReference>
<dbReference type="GO" id="GO:0004818">
    <property type="term" value="F:glutamate-tRNA ligase activity"/>
    <property type="evidence" value="ECO:0007669"/>
    <property type="project" value="UniProtKB-UniRule"/>
</dbReference>
<keyword evidence="11" id="KW-1185">Reference proteome</keyword>
<accession>A0AAX3BBC6</accession>
<dbReference type="GO" id="GO:0005524">
    <property type="term" value="F:ATP binding"/>
    <property type="evidence" value="ECO:0007669"/>
    <property type="project" value="UniProtKB-UniRule"/>
</dbReference>
<comment type="catalytic activity">
    <reaction evidence="7">
        <text>tRNA(Glu) + L-glutamate + ATP = L-glutamyl-tRNA(Glu) + AMP + diphosphate</text>
        <dbReference type="Rhea" id="RHEA:23540"/>
        <dbReference type="Rhea" id="RHEA-COMP:9663"/>
        <dbReference type="Rhea" id="RHEA-COMP:9680"/>
        <dbReference type="ChEBI" id="CHEBI:29985"/>
        <dbReference type="ChEBI" id="CHEBI:30616"/>
        <dbReference type="ChEBI" id="CHEBI:33019"/>
        <dbReference type="ChEBI" id="CHEBI:78442"/>
        <dbReference type="ChEBI" id="CHEBI:78520"/>
        <dbReference type="ChEBI" id="CHEBI:456215"/>
        <dbReference type="EC" id="6.1.1.17"/>
    </reaction>
</comment>
<name>A0AAX3BBC6_9SPIR</name>
<organism evidence="10 11">
    <name type="scientific">Thermospira aquatica</name>
    <dbReference type="NCBI Taxonomy" id="2828656"/>
    <lineage>
        <taxon>Bacteria</taxon>
        <taxon>Pseudomonadati</taxon>
        <taxon>Spirochaetota</taxon>
        <taxon>Spirochaetia</taxon>
        <taxon>Brevinematales</taxon>
        <taxon>Thermospiraceae</taxon>
        <taxon>Thermospira</taxon>
    </lineage>
</organism>
<evidence type="ECO:0000313" key="10">
    <source>
        <dbReference type="EMBL" id="URA09576.1"/>
    </source>
</evidence>
<dbReference type="InterPro" id="IPR001412">
    <property type="entry name" value="aa-tRNA-synth_I_CS"/>
</dbReference>